<sequence length="372" mass="41140">MSDQKLFTSVQVGKQELKNRLAMAPMTRNRAHNEAKAPIELHRTYYSQRASAGLIISEGAQVSPQGMGYIDTAGIHSPEQVEGWKKVLRDVHQKEGVMYCQLWHCGRVSHTCFQDGGAPVSSSSKNAGGQSFTPNGFEPTSDPRALSTGEVQDVIDDFRAAAGNAIEAGFDGVQVHGANGYLVEQFLHDSINDRTDRYGGSIENRARFLFELLDAVIEEVGTERTSLRLSPSNLMNTENDSQSKALYEYIIRKLNADYELSFLELVEPLADLDEHPQLARDVLEYYGPFYDGVLMTNGGYDRASALSVVAEEKAEMVSFARLFLANPDLPERFERNAPLNEPDQQTFYGGGAKGYTDYPFLEEAGEVEVEAG</sequence>
<dbReference type="PANTHER" id="PTHR22893">
    <property type="entry name" value="NADH OXIDOREDUCTASE-RELATED"/>
    <property type="match status" value="1"/>
</dbReference>
<proteinExistence type="inferred from homology"/>
<dbReference type="CDD" id="cd02933">
    <property type="entry name" value="OYE_like_FMN"/>
    <property type="match status" value="1"/>
</dbReference>
<keyword evidence="3" id="KW-0560">Oxidoreductase</keyword>
<dbReference type="GO" id="GO:0010181">
    <property type="term" value="F:FMN binding"/>
    <property type="evidence" value="ECO:0007669"/>
    <property type="project" value="InterPro"/>
</dbReference>
<dbReference type="RefSeq" id="WP_142715738.1">
    <property type="nucleotide sequence ID" value="NZ_FXTH01000019.1"/>
</dbReference>
<dbReference type="FunFam" id="3.20.20.70:FF:000059">
    <property type="entry name" value="N-ethylmaleimide reductase, FMN-linked"/>
    <property type="match status" value="1"/>
</dbReference>
<evidence type="ECO:0000313" key="7">
    <source>
        <dbReference type="Proteomes" id="UP000317593"/>
    </source>
</evidence>
<dbReference type="GO" id="GO:0016628">
    <property type="term" value="F:oxidoreductase activity, acting on the CH-CH group of donors, NAD or NADP as acceptor"/>
    <property type="evidence" value="ECO:0007669"/>
    <property type="project" value="UniProtKB-ARBA"/>
</dbReference>
<evidence type="ECO:0000256" key="1">
    <source>
        <dbReference type="ARBA" id="ARBA00001917"/>
    </source>
</evidence>
<reference evidence="6 7" key="1">
    <citation type="submission" date="2017-05" db="EMBL/GenBank/DDBJ databases">
        <authorList>
            <person name="Varghese N."/>
            <person name="Submissions S."/>
        </authorList>
    </citation>
    <scope>NUCLEOTIDE SEQUENCE [LARGE SCALE GENOMIC DNA]</scope>
    <source>
        <strain evidence="6 7">DSM 21194</strain>
    </source>
</reference>
<protein>
    <submittedName>
        <fullName evidence="6">N-ethylmaleimide reductase</fullName>
    </submittedName>
</protein>
<dbReference type="Proteomes" id="UP000317593">
    <property type="component" value="Unassembled WGS sequence"/>
</dbReference>
<dbReference type="SUPFAM" id="SSF51395">
    <property type="entry name" value="FMN-linked oxidoreductases"/>
    <property type="match status" value="1"/>
</dbReference>
<dbReference type="InterPro" id="IPR045247">
    <property type="entry name" value="Oye-like"/>
</dbReference>
<organism evidence="6 7">
    <name type="scientific">Fodinibius sediminis</name>
    <dbReference type="NCBI Taxonomy" id="1214077"/>
    <lineage>
        <taxon>Bacteria</taxon>
        <taxon>Pseudomonadati</taxon>
        <taxon>Balneolota</taxon>
        <taxon>Balneolia</taxon>
        <taxon>Balneolales</taxon>
        <taxon>Balneolaceae</taxon>
        <taxon>Fodinibius</taxon>
    </lineage>
</organism>
<keyword evidence="7" id="KW-1185">Reference proteome</keyword>
<dbReference type="GO" id="GO:0005829">
    <property type="term" value="C:cytosol"/>
    <property type="evidence" value="ECO:0007669"/>
    <property type="project" value="UniProtKB-ARBA"/>
</dbReference>
<gene>
    <name evidence="6" type="ORF">SAMN06265218_1196</name>
</gene>
<evidence type="ECO:0000256" key="2">
    <source>
        <dbReference type="ARBA" id="ARBA00005979"/>
    </source>
</evidence>
<comment type="cofactor">
    <cofactor evidence="1">
        <name>FMN</name>
        <dbReference type="ChEBI" id="CHEBI:58210"/>
    </cofactor>
</comment>
<evidence type="ECO:0000259" key="5">
    <source>
        <dbReference type="Pfam" id="PF00724"/>
    </source>
</evidence>
<evidence type="ECO:0000256" key="4">
    <source>
        <dbReference type="SAM" id="MobiDB-lite"/>
    </source>
</evidence>
<evidence type="ECO:0000256" key="3">
    <source>
        <dbReference type="ARBA" id="ARBA00023002"/>
    </source>
</evidence>
<feature type="domain" description="NADH:flavin oxidoreductase/NADH oxidase N-terminal" evidence="5">
    <location>
        <begin position="5"/>
        <end position="340"/>
    </location>
</feature>
<comment type="similarity">
    <text evidence="2">Belongs to the NADH:flavin oxidoreductase/NADH oxidase family.</text>
</comment>
<name>A0A521ETV4_9BACT</name>
<feature type="region of interest" description="Disordered" evidence="4">
    <location>
        <begin position="117"/>
        <end position="145"/>
    </location>
</feature>
<evidence type="ECO:0000313" key="6">
    <source>
        <dbReference type="EMBL" id="SMO87378.1"/>
    </source>
</evidence>
<accession>A0A521ETV4</accession>
<dbReference type="Gene3D" id="3.20.20.70">
    <property type="entry name" value="Aldolase class I"/>
    <property type="match status" value="1"/>
</dbReference>
<dbReference type="AlphaFoldDB" id="A0A521ETV4"/>
<dbReference type="PANTHER" id="PTHR22893:SF91">
    <property type="entry name" value="NADPH DEHYDROGENASE 2-RELATED"/>
    <property type="match status" value="1"/>
</dbReference>
<dbReference type="InterPro" id="IPR013785">
    <property type="entry name" value="Aldolase_TIM"/>
</dbReference>
<dbReference type="OrthoDB" id="9772736at2"/>
<dbReference type="InterPro" id="IPR001155">
    <property type="entry name" value="OxRdtase_FMN_N"/>
</dbReference>
<dbReference type="EMBL" id="FXTH01000019">
    <property type="protein sequence ID" value="SMO87378.1"/>
    <property type="molecule type" value="Genomic_DNA"/>
</dbReference>
<dbReference type="Pfam" id="PF00724">
    <property type="entry name" value="Oxidored_FMN"/>
    <property type="match status" value="1"/>
</dbReference>
<feature type="compositionally biased region" description="Polar residues" evidence="4">
    <location>
        <begin position="120"/>
        <end position="134"/>
    </location>
</feature>